<dbReference type="AlphaFoldDB" id="A0A4Q9VMW8"/>
<protein>
    <submittedName>
        <fullName evidence="2">Uncharacterized protein</fullName>
    </submittedName>
</protein>
<sequence>MHELKYFRDRICCTLKYLHGFIEVISKTKGGRLRTFIPLRRMNEISPAAACDHGEHIATRRPPGEIAPPTRPHRRTGGRAHRRADRIGADRHDRRRENARAVFELTQSDRKPLRTDGRRGRARRDREETAT</sequence>
<gene>
    <name evidence="2" type="ORF">EYW49_14675</name>
</gene>
<dbReference type="EMBL" id="SJFN01000022">
    <property type="protein sequence ID" value="TBW36091.1"/>
    <property type="molecule type" value="Genomic_DNA"/>
</dbReference>
<accession>A0A4Q9VMW8</accession>
<evidence type="ECO:0000256" key="1">
    <source>
        <dbReference type="SAM" id="MobiDB-lite"/>
    </source>
</evidence>
<feature type="compositionally biased region" description="Basic and acidic residues" evidence="1">
    <location>
        <begin position="107"/>
        <end position="131"/>
    </location>
</feature>
<name>A0A4Q9VMW8_9HYPH</name>
<evidence type="ECO:0000313" key="2">
    <source>
        <dbReference type="EMBL" id="TBW36091.1"/>
    </source>
</evidence>
<dbReference type="RefSeq" id="WP_131310343.1">
    <property type="nucleotide sequence ID" value="NZ_SJFN01000022.1"/>
</dbReference>
<dbReference type="Proteomes" id="UP000292781">
    <property type="component" value="Unassembled WGS sequence"/>
</dbReference>
<feature type="compositionally biased region" description="Basic and acidic residues" evidence="1">
    <location>
        <begin position="85"/>
        <end position="99"/>
    </location>
</feature>
<keyword evidence="3" id="KW-1185">Reference proteome</keyword>
<organism evidence="2 3">
    <name type="scientific">Siculibacillus lacustris</name>
    <dbReference type="NCBI Taxonomy" id="1549641"/>
    <lineage>
        <taxon>Bacteria</taxon>
        <taxon>Pseudomonadati</taxon>
        <taxon>Pseudomonadota</taxon>
        <taxon>Alphaproteobacteria</taxon>
        <taxon>Hyphomicrobiales</taxon>
        <taxon>Ancalomicrobiaceae</taxon>
        <taxon>Siculibacillus</taxon>
    </lineage>
</organism>
<proteinExistence type="predicted"/>
<feature type="region of interest" description="Disordered" evidence="1">
    <location>
        <begin position="51"/>
        <end position="131"/>
    </location>
</feature>
<evidence type="ECO:0000313" key="3">
    <source>
        <dbReference type="Proteomes" id="UP000292781"/>
    </source>
</evidence>
<reference evidence="2 3" key="1">
    <citation type="submission" date="2019-02" db="EMBL/GenBank/DDBJ databases">
        <title>Siculibacillus lacustris gen. nov., sp. nov., a new rosette-forming bacterium isolated from a freshwater crater lake (Lake St. Ana, Romania).</title>
        <authorList>
            <person name="Felfoldi T."/>
            <person name="Marton Z."/>
            <person name="Szabo A."/>
            <person name="Mentes A."/>
            <person name="Boka K."/>
            <person name="Marialigeti K."/>
            <person name="Mathe I."/>
            <person name="Koncz M."/>
            <person name="Schumann P."/>
            <person name="Toth E."/>
        </authorList>
    </citation>
    <scope>NUCLEOTIDE SEQUENCE [LARGE SCALE GENOMIC DNA]</scope>
    <source>
        <strain evidence="2 3">SA-279</strain>
    </source>
</reference>
<comment type="caution">
    <text evidence="2">The sequence shown here is derived from an EMBL/GenBank/DDBJ whole genome shotgun (WGS) entry which is preliminary data.</text>
</comment>
<feature type="compositionally biased region" description="Basic residues" evidence="1">
    <location>
        <begin position="71"/>
        <end position="84"/>
    </location>
</feature>